<dbReference type="SMART" id="SM01080">
    <property type="entry name" value="CHASE2"/>
    <property type="match status" value="1"/>
</dbReference>
<dbReference type="Proteomes" id="UP000176944">
    <property type="component" value="Chromosome"/>
</dbReference>
<gene>
    <name evidence="3" type="ORF">BJP36_18265</name>
</gene>
<feature type="transmembrane region" description="Helical" evidence="1">
    <location>
        <begin position="736"/>
        <end position="754"/>
    </location>
</feature>
<sequence>MTNKTRSIGKLVVLKIGDGSFDQGFPVTLQIWEEGKSPSLEITGRLPPAPEIMQSCQSWTTSYHSLGLPSRLEASVVQVTNVSKLERCYNAAQVLGDRLNAWLYSEPFRPIKDKLLEQLLPSDEIRLIIQTENSCLRRLPWHLWDFWERYSKAEIALSALKYEPVKGNPKAHQKVRILAIIGNSIGIDTEADQKLLEQLPDAQIKFLIEPKRQQVQQALWEQCWDILFFAGHSSSKKDGDTGHIYINKTDILTINQLKFGLKRAIEKGLKIAIFNSCDGLGLASNLANLQIPQIIVMREPVPDRVSQEFLKYFLTAFARGQSFYLAVREARERLQGIEDEFPCATWLPIICQNPAAPPPTWKGLMMDNPVPIPPPPILPPPPRPPKLSLVKVLVTSLVITCFLIVIQQLGLLQGLELKAFDHLINRRPAEFPDSRLIVVEVTEEDIKDQQSDLRPGTSLSDRSLKQLLEILNSSQAKVIGLDIHRDFYVAPEYQDLGMLLEQSDNLVAVCKASNENDPGISPPPEVPKQNLGFSDVVGDPDGVIRRHLLAFNPDPTSDCSASYALSTQLAMRYLLAKEISPTYTDQGYLQLGDVVFKPLTNHTGGYHKLDAWGHQIMLNYRFHKSPEDFVGQVTLSQVLNGKINSDSFKGKIVLIGVTAPSREDYFFTPYSKGNKIDDQTPGVIIHAHMVSQILSAVLDQRPLIRDWPAWREVVWIWGWCLTAGLVCWRCKSDLRLGVLLLALSILYGSCLGLLKQGYWVPLVPSALAVVVIGGFIVLYDQPSPHPLKLVK</sequence>
<dbReference type="InterPro" id="IPR007890">
    <property type="entry name" value="CHASE2"/>
</dbReference>
<dbReference type="EMBL" id="CP017708">
    <property type="protein sequence ID" value="AOY81568.1"/>
    <property type="molecule type" value="Genomic_DNA"/>
</dbReference>
<dbReference type="InterPro" id="IPR024983">
    <property type="entry name" value="CHAT_dom"/>
</dbReference>
<evidence type="ECO:0000259" key="2">
    <source>
        <dbReference type="SMART" id="SM01080"/>
    </source>
</evidence>
<name>A0A1D9G1S2_MOOP1</name>
<evidence type="ECO:0000313" key="4">
    <source>
        <dbReference type="Proteomes" id="UP000176944"/>
    </source>
</evidence>
<feature type="transmembrane region" description="Helical" evidence="1">
    <location>
        <begin position="760"/>
        <end position="779"/>
    </location>
</feature>
<keyword evidence="1" id="KW-1133">Transmembrane helix</keyword>
<dbReference type="Pfam" id="PF12770">
    <property type="entry name" value="CHAT"/>
    <property type="match status" value="1"/>
</dbReference>
<keyword evidence="1" id="KW-0472">Membrane</keyword>
<dbReference type="AlphaFoldDB" id="A0A1D9G1S2"/>
<keyword evidence="1" id="KW-0812">Transmembrane</keyword>
<accession>A0A1D9G1S2</accession>
<evidence type="ECO:0000313" key="3">
    <source>
        <dbReference type="EMBL" id="AOY81568.1"/>
    </source>
</evidence>
<evidence type="ECO:0000256" key="1">
    <source>
        <dbReference type="SAM" id="Phobius"/>
    </source>
</evidence>
<dbReference type="Pfam" id="PF05226">
    <property type="entry name" value="CHASE2"/>
    <property type="match status" value="1"/>
</dbReference>
<feature type="domain" description="CHASE2" evidence="2">
    <location>
        <begin position="412"/>
        <end position="726"/>
    </location>
</feature>
<organism evidence="3 4">
    <name type="scientific">Moorena producens (strain JHB)</name>
    <dbReference type="NCBI Taxonomy" id="1454205"/>
    <lineage>
        <taxon>Bacteria</taxon>
        <taxon>Bacillati</taxon>
        <taxon>Cyanobacteriota</taxon>
        <taxon>Cyanophyceae</taxon>
        <taxon>Coleofasciculales</taxon>
        <taxon>Coleofasciculaceae</taxon>
        <taxon>Moorena</taxon>
    </lineage>
</organism>
<proteinExistence type="predicted"/>
<reference evidence="4" key="1">
    <citation type="submission" date="2016-10" db="EMBL/GenBank/DDBJ databases">
        <title>Comparative genomics uncovers the prolific and rare metabolic potential of the cyanobacterial genus Moorea.</title>
        <authorList>
            <person name="Leao T."/>
            <person name="Castelao G."/>
            <person name="Korobeynikov A."/>
            <person name="Monroe E.A."/>
            <person name="Podell S."/>
            <person name="Glukhov E."/>
            <person name="Allen E."/>
            <person name="Gerwick W.H."/>
            <person name="Gerwick L."/>
        </authorList>
    </citation>
    <scope>NUCLEOTIDE SEQUENCE [LARGE SCALE GENOMIC DNA]</scope>
    <source>
        <strain evidence="4">JHB</strain>
    </source>
</reference>
<protein>
    <submittedName>
        <fullName evidence="3">CHASE2 domain-containing protein</fullName>
    </submittedName>
</protein>